<feature type="coiled-coil region" evidence="1">
    <location>
        <begin position="267"/>
        <end position="326"/>
    </location>
</feature>
<evidence type="ECO:0000313" key="3">
    <source>
        <dbReference type="EMBL" id="GFR66297.1"/>
    </source>
</evidence>
<feature type="signal peptide" evidence="2">
    <location>
        <begin position="1"/>
        <end position="18"/>
    </location>
</feature>
<dbReference type="EMBL" id="BMAT01007527">
    <property type="protein sequence ID" value="GFR66297.1"/>
    <property type="molecule type" value="Genomic_DNA"/>
</dbReference>
<evidence type="ECO:0000313" key="4">
    <source>
        <dbReference type="Proteomes" id="UP000762676"/>
    </source>
</evidence>
<dbReference type="Gene3D" id="1.20.120.20">
    <property type="entry name" value="Apolipoprotein"/>
    <property type="match status" value="1"/>
</dbReference>
<gene>
    <name evidence="3" type="ORF">ElyMa_003679600</name>
</gene>
<evidence type="ECO:0000256" key="1">
    <source>
        <dbReference type="SAM" id="Coils"/>
    </source>
</evidence>
<dbReference type="AlphaFoldDB" id="A0AAV4EZB6"/>
<protein>
    <submittedName>
        <fullName evidence="3">Uncharacterized protein</fullName>
    </submittedName>
</protein>
<comment type="caution">
    <text evidence="3">The sequence shown here is derived from an EMBL/GenBank/DDBJ whole genome shotgun (WGS) entry which is preliminary data.</text>
</comment>
<accession>A0AAV4EZB6</accession>
<keyword evidence="2" id="KW-0732">Signal</keyword>
<sequence length="405" mass="45144">MGRVILVTIACILVCCNGLELTLKRGGNQTVGRTRKPCGILSCTEDVSISISSTPDEDQDASNVVLNRITSMSVFQRRASTTRGNNKGTRQVRIASVTSTSPHQGRVANGRKVDGVLEPGRAEVTIELAKQGDCEAEFTCQVRGVDTRGREVVSSVRLAQQRDQDRNQVYDGSLAQPTSLQLLAAIQQLVTQAVAGLENRMADRVKTLESNVGDRMKTINDKIVELQSGLITGRDEFMNTMNERMMEFQKDIASRSDAFKHHLDNKLDLFENRVEDKIDNNNNLNKLIQLDVKVSKQLEQFRLEANADIRESLEDLTQKSDEAQRKALRNFTESVEKTLGKTSEMLTSVKSQFDDFMNYDQVKLLTIKNDTEAIHDLLTSGQLSTHCLQNDTDDSDVKSEVSSIK</sequence>
<organism evidence="3 4">
    <name type="scientific">Elysia marginata</name>
    <dbReference type="NCBI Taxonomy" id="1093978"/>
    <lineage>
        <taxon>Eukaryota</taxon>
        <taxon>Metazoa</taxon>
        <taxon>Spiralia</taxon>
        <taxon>Lophotrochozoa</taxon>
        <taxon>Mollusca</taxon>
        <taxon>Gastropoda</taxon>
        <taxon>Heterobranchia</taxon>
        <taxon>Euthyneura</taxon>
        <taxon>Panpulmonata</taxon>
        <taxon>Sacoglossa</taxon>
        <taxon>Placobranchoidea</taxon>
        <taxon>Plakobranchidae</taxon>
        <taxon>Elysia</taxon>
    </lineage>
</organism>
<keyword evidence="4" id="KW-1185">Reference proteome</keyword>
<name>A0AAV4EZB6_9GAST</name>
<evidence type="ECO:0000256" key="2">
    <source>
        <dbReference type="SAM" id="SignalP"/>
    </source>
</evidence>
<proteinExistence type="predicted"/>
<reference evidence="3 4" key="1">
    <citation type="journal article" date="2021" name="Elife">
        <title>Chloroplast acquisition without the gene transfer in kleptoplastic sea slugs, Plakobranchus ocellatus.</title>
        <authorList>
            <person name="Maeda T."/>
            <person name="Takahashi S."/>
            <person name="Yoshida T."/>
            <person name="Shimamura S."/>
            <person name="Takaki Y."/>
            <person name="Nagai Y."/>
            <person name="Toyoda A."/>
            <person name="Suzuki Y."/>
            <person name="Arimoto A."/>
            <person name="Ishii H."/>
            <person name="Satoh N."/>
            <person name="Nishiyama T."/>
            <person name="Hasebe M."/>
            <person name="Maruyama T."/>
            <person name="Minagawa J."/>
            <person name="Obokata J."/>
            <person name="Shigenobu S."/>
        </authorList>
    </citation>
    <scope>NUCLEOTIDE SEQUENCE [LARGE SCALE GENOMIC DNA]</scope>
</reference>
<feature type="chain" id="PRO_5043360404" evidence="2">
    <location>
        <begin position="19"/>
        <end position="405"/>
    </location>
</feature>
<keyword evidence="1" id="KW-0175">Coiled coil</keyword>
<dbReference type="Proteomes" id="UP000762676">
    <property type="component" value="Unassembled WGS sequence"/>
</dbReference>